<accession>D7KYM8</accession>
<dbReference type="SUPFAM" id="SSF50249">
    <property type="entry name" value="Nucleic acid-binding proteins"/>
    <property type="match status" value="1"/>
</dbReference>
<dbReference type="HOGENOM" id="CLU_2657812_0_0_1"/>
<keyword evidence="3" id="KW-1185">Reference proteome</keyword>
<dbReference type="AlphaFoldDB" id="D7KYM8"/>
<feature type="domain" description="Replication protein A 70 kDa DNA-binding subunit B/D first OB fold" evidence="1">
    <location>
        <begin position="6"/>
        <end position="73"/>
    </location>
</feature>
<proteinExistence type="predicted"/>
<dbReference type="KEGG" id="aly:9322802"/>
<sequence length="76" mass="8549">MPLEVTPVSQLNSDLSTCKVKVRIARVWAYHKKDRPKDITGIDLLLVDDKGDRIQASIRSQLLTKFQGKLEEGIAT</sequence>
<dbReference type="Pfam" id="PF02721">
    <property type="entry name" value="DUF223"/>
    <property type="match status" value="1"/>
</dbReference>
<evidence type="ECO:0000313" key="3">
    <source>
        <dbReference type="Proteomes" id="UP000008694"/>
    </source>
</evidence>
<dbReference type="CDD" id="cd04480">
    <property type="entry name" value="RPA1_DBD_A_like"/>
    <property type="match status" value="1"/>
</dbReference>
<name>D7KYM8_ARALL</name>
<evidence type="ECO:0000259" key="1">
    <source>
        <dbReference type="Pfam" id="PF02721"/>
    </source>
</evidence>
<dbReference type="OrthoDB" id="1047178at2759"/>
<reference evidence="3" key="1">
    <citation type="journal article" date="2011" name="Nat. Genet.">
        <title>The Arabidopsis lyrata genome sequence and the basis of rapid genome size change.</title>
        <authorList>
            <person name="Hu T.T."/>
            <person name="Pattyn P."/>
            <person name="Bakker E.G."/>
            <person name="Cao J."/>
            <person name="Cheng J.-F."/>
            <person name="Clark R.M."/>
            <person name="Fahlgren N."/>
            <person name="Fawcett J.A."/>
            <person name="Grimwood J."/>
            <person name="Gundlach H."/>
            <person name="Haberer G."/>
            <person name="Hollister J.D."/>
            <person name="Ossowski S."/>
            <person name="Ottilar R.P."/>
            <person name="Salamov A.A."/>
            <person name="Schneeberger K."/>
            <person name="Spannagl M."/>
            <person name="Wang X."/>
            <person name="Yang L."/>
            <person name="Nasrallah M.E."/>
            <person name="Bergelson J."/>
            <person name="Carrington J.C."/>
            <person name="Gaut B.S."/>
            <person name="Schmutz J."/>
            <person name="Mayer K.F.X."/>
            <person name="Van de Peer Y."/>
            <person name="Grigoriev I.V."/>
            <person name="Nordborg M."/>
            <person name="Weigel D."/>
            <person name="Guo Y.-L."/>
        </authorList>
    </citation>
    <scope>NUCLEOTIDE SEQUENCE [LARGE SCALE GENOMIC DNA]</scope>
    <source>
        <strain evidence="3">cv. MN47</strain>
    </source>
</reference>
<dbReference type="Proteomes" id="UP000008694">
    <property type="component" value="Unassembled WGS sequence"/>
</dbReference>
<dbReference type="InterPro" id="IPR003871">
    <property type="entry name" value="RFA1B/D_OB_1st"/>
</dbReference>
<organism evidence="3">
    <name type="scientific">Arabidopsis lyrata subsp. lyrata</name>
    <name type="common">Lyre-leaved rock-cress</name>
    <dbReference type="NCBI Taxonomy" id="81972"/>
    <lineage>
        <taxon>Eukaryota</taxon>
        <taxon>Viridiplantae</taxon>
        <taxon>Streptophyta</taxon>
        <taxon>Embryophyta</taxon>
        <taxon>Tracheophyta</taxon>
        <taxon>Spermatophyta</taxon>
        <taxon>Magnoliopsida</taxon>
        <taxon>eudicotyledons</taxon>
        <taxon>Gunneridae</taxon>
        <taxon>Pentapetalae</taxon>
        <taxon>rosids</taxon>
        <taxon>malvids</taxon>
        <taxon>Brassicales</taxon>
        <taxon>Brassicaceae</taxon>
        <taxon>Camelineae</taxon>
        <taxon>Arabidopsis</taxon>
    </lineage>
</organism>
<protein>
    <submittedName>
        <fullName evidence="2">Predicted protein</fullName>
    </submittedName>
</protein>
<gene>
    <name evidence="2" type="ORF">ARALYDRAFT_675601</name>
</gene>
<dbReference type="Gramene" id="Al_scaffold_0002_751">
    <property type="protein sequence ID" value="Al_scaffold_0002_751"/>
    <property type="gene ID" value="Al_scaffold_0002_751"/>
</dbReference>
<dbReference type="EMBL" id="GL348714">
    <property type="protein sequence ID" value="EFH62995.1"/>
    <property type="molecule type" value="Genomic_DNA"/>
</dbReference>
<dbReference type="InterPro" id="IPR012340">
    <property type="entry name" value="NA-bd_OB-fold"/>
</dbReference>
<dbReference type="Gene3D" id="2.40.50.140">
    <property type="entry name" value="Nucleic acid-binding proteins"/>
    <property type="match status" value="1"/>
</dbReference>
<evidence type="ECO:0000313" key="2">
    <source>
        <dbReference type="EMBL" id="EFH62995.1"/>
    </source>
</evidence>